<accession>A0A0F9Q2K4</accession>
<reference evidence="2" key="1">
    <citation type="journal article" date="2015" name="Nature">
        <title>Complex archaea that bridge the gap between prokaryotes and eukaryotes.</title>
        <authorList>
            <person name="Spang A."/>
            <person name="Saw J.H."/>
            <person name="Jorgensen S.L."/>
            <person name="Zaremba-Niedzwiedzka K."/>
            <person name="Martijn J."/>
            <person name="Lind A.E."/>
            <person name="van Eijk R."/>
            <person name="Schleper C."/>
            <person name="Guy L."/>
            <person name="Ettema T.J."/>
        </authorList>
    </citation>
    <scope>NUCLEOTIDE SEQUENCE</scope>
</reference>
<dbReference type="EMBL" id="LAZR01002349">
    <property type="protein sequence ID" value="KKN31212.1"/>
    <property type="molecule type" value="Genomic_DNA"/>
</dbReference>
<organism evidence="2">
    <name type="scientific">marine sediment metagenome</name>
    <dbReference type="NCBI Taxonomy" id="412755"/>
    <lineage>
        <taxon>unclassified sequences</taxon>
        <taxon>metagenomes</taxon>
        <taxon>ecological metagenomes</taxon>
    </lineage>
</organism>
<name>A0A0F9Q2K4_9ZZZZ</name>
<feature type="region of interest" description="Disordered" evidence="1">
    <location>
        <begin position="48"/>
        <end position="76"/>
    </location>
</feature>
<protein>
    <submittedName>
        <fullName evidence="2">Uncharacterized protein</fullName>
    </submittedName>
</protein>
<proteinExistence type="predicted"/>
<evidence type="ECO:0000256" key="1">
    <source>
        <dbReference type="SAM" id="MobiDB-lite"/>
    </source>
</evidence>
<sequence length="76" mass="8449">MADWKRSRGDFRGCLACTHYTGADRCTAFPEGIPFPILAGEIDHLVERPGQKKPQTLRFEALPEHRPSSKQGAEPA</sequence>
<comment type="caution">
    <text evidence="2">The sequence shown here is derived from an EMBL/GenBank/DDBJ whole genome shotgun (WGS) entry which is preliminary data.</text>
</comment>
<dbReference type="AlphaFoldDB" id="A0A0F9Q2K4"/>
<evidence type="ECO:0000313" key="2">
    <source>
        <dbReference type="EMBL" id="KKN31212.1"/>
    </source>
</evidence>
<gene>
    <name evidence="2" type="ORF">LCGC14_0826350</name>
</gene>